<dbReference type="AlphaFoldDB" id="A0AAD5T4T7"/>
<evidence type="ECO:0000259" key="8">
    <source>
        <dbReference type="PROSITE" id="PS50102"/>
    </source>
</evidence>
<evidence type="ECO:0000256" key="1">
    <source>
        <dbReference type="ARBA" id="ARBA00004496"/>
    </source>
</evidence>
<dbReference type="PANTHER" id="PTHR14068:SF0">
    <property type="entry name" value="EUKARYOTIC TRANSLATION INITIATION FACTOR 3 SUBUNIT B"/>
    <property type="match status" value="1"/>
</dbReference>
<dbReference type="InterPro" id="IPR035979">
    <property type="entry name" value="RBD_domain_sf"/>
</dbReference>
<dbReference type="InterPro" id="IPR034363">
    <property type="entry name" value="eIF3B_RRM"/>
</dbReference>
<comment type="function">
    <text evidence="6">RNA-binding component of the eukaryotic translation initiation factor 3 (eIF-3) complex, which is involved in protein synthesis of a specialized repertoire of mRNAs and, together with other initiation factors, stimulates binding of mRNA and methionyl-tRNAi to the 40S ribosome. The eIF-3 complex specifically targets and initiates translation of a subset of mRNAs involved in cell proliferation.</text>
</comment>
<dbReference type="Pfam" id="PF08662">
    <property type="entry name" value="eIF2A"/>
    <property type="match status" value="1"/>
</dbReference>
<dbReference type="InterPro" id="IPR012677">
    <property type="entry name" value="Nucleotide-bd_a/b_plait_sf"/>
</dbReference>
<dbReference type="InterPro" id="IPR011400">
    <property type="entry name" value="EIF3B"/>
</dbReference>
<keyword evidence="10" id="KW-1185">Reference proteome</keyword>
<dbReference type="Gene3D" id="2.130.10.10">
    <property type="entry name" value="YVTN repeat-like/Quinoprotein amine dehydrogenase"/>
    <property type="match status" value="2"/>
</dbReference>
<dbReference type="PROSITE" id="PS50102">
    <property type="entry name" value="RRM"/>
    <property type="match status" value="1"/>
</dbReference>
<dbReference type="GO" id="GO:0003723">
    <property type="term" value="F:RNA binding"/>
    <property type="evidence" value="ECO:0007669"/>
    <property type="project" value="UniProtKB-UniRule"/>
</dbReference>
<keyword evidence="3 6" id="KW-0396">Initiation factor</keyword>
<dbReference type="CDD" id="cd12278">
    <property type="entry name" value="RRM_eIF3B"/>
    <property type="match status" value="1"/>
</dbReference>
<comment type="caution">
    <text evidence="9">The sequence shown here is derived from an EMBL/GenBank/DDBJ whole genome shotgun (WGS) entry which is preliminary data.</text>
</comment>
<comment type="subunit">
    <text evidence="6 7">Component of the eukaryotic translation initiation factor 3 (eIF-3) complex.</text>
</comment>
<sequence>MPSSKKEVEIDESQIDFSDIYAHFSVPAPSKFDTVIVVDGAPLVGVDKEVKLINKIKSLFKNIGGIKNAEMPMDPETGKSKGYLFIEFETPAQASAAILACNNFKLDITHTLSVNAFDDIESFANVPETYAPPVIEPFTEKPHLRSWLKDEQARDQFVLMKGEDTAIHWNNKSEAPDLVHSRKHWSDMYVAWSPKGSYLATFHKQGIALWGGPEFEKIARFAHANVKLIDFSPDEKYLVTWSHDPLLMPTGEHHHIIVWDILSGRQLRSFPVSASAMEKQDLGKAAPTIAGPGATVKIDWPFFKWSYDSKYIARITPGPDGAISVYETPGMGLLDKKSIKIENVKAFEWSPTENVISYWTPEPEVGNIPARVTLMKLPQREIVRTKNLFNVVNAQLAWQSAGKYLLVRVERSTSKTQRSHNLEIFRMKEKDVPVDVVELKPTENVTGVFWEPNGDRFALIGLEGTAKINIHFYEMNAVAAAAPPAGKKNGPAVSAILGGAKLLKTLDRKGINQVVWSPKGRIAVLAGVRAFQGDIEFWDIDDLTMLAAGDHYTCTDLEWDPTGRYLMSSVSWWRVQQDPGFTLWSCVGTELAKQSIPMFKQILWRPRPPTPLTIEEQKSVKKNFKEISKQFDIVDAKENTKLDKAVVEKRRGLWSEWVSYRRRCYEDWLKESDLRNEILGIDGTSDSRTQEIEEYVDEVIEEIEEVVPDNEYD</sequence>
<dbReference type="GO" id="GO:0001732">
    <property type="term" value="P:formation of cytoplasmic translation initiation complex"/>
    <property type="evidence" value="ECO:0007669"/>
    <property type="project" value="UniProtKB-UniRule"/>
</dbReference>
<evidence type="ECO:0000313" key="9">
    <source>
        <dbReference type="EMBL" id="KAJ3130009.1"/>
    </source>
</evidence>
<dbReference type="InterPro" id="IPR015943">
    <property type="entry name" value="WD40/YVTN_repeat-like_dom_sf"/>
</dbReference>
<reference evidence="9" key="1">
    <citation type="submission" date="2020-05" db="EMBL/GenBank/DDBJ databases">
        <title>Phylogenomic resolution of chytrid fungi.</title>
        <authorList>
            <person name="Stajich J.E."/>
            <person name="Amses K."/>
            <person name="Simmons R."/>
            <person name="Seto K."/>
            <person name="Myers J."/>
            <person name="Bonds A."/>
            <person name="Quandt C.A."/>
            <person name="Barry K."/>
            <person name="Liu P."/>
            <person name="Grigoriev I."/>
            <person name="Longcore J.E."/>
            <person name="James T.Y."/>
        </authorList>
    </citation>
    <scope>NUCLEOTIDE SEQUENCE</scope>
    <source>
        <strain evidence="9">JEL0513</strain>
    </source>
</reference>
<protein>
    <recommendedName>
        <fullName evidence="6">Eukaryotic translation initiation factor 3 subunit B</fullName>
        <shortName evidence="6">eIF3b</shortName>
    </recommendedName>
    <alternativeName>
        <fullName evidence="6">Eukaryotic translation initiation factor 3 90 kDa subunit homolog</fullName>
        <shortName evidence="6">eIF3 p90</shortName>
    </alternativeName>
    <alternativeName>
        <fullName evidence="6">Translation initiation factor eIF3, p90 subunit homolog</fullName>
    </alternativeName>
</protein>
<dbReference type="InterPro" id="IPR000504">
    <property type="entry name" value="RRM_dom"/>
</dbReference>
<keyword evidence="2 6" id="KW-0963">Cytoplasm</keyword>
<dbReference type="GO" id="GO:0003743">
    <property type="term" value="F:translation initiation factor activity"/>
    <property type="evidence" value="ECO:0007669"/>
    <property type="project" value="UniProtKB-UniRule"/>
</dbReference>
<evidence type="ECO:0000256" key="7">
    <source>
        <dbReference type="PIRNR" id="PIRNR036424"/>
    </source>
</evidence>
<dbReference type="PANTHER" id="PTHR14068">
    <property type="entry name" value="EUKARYOTIC TRANSLATION INITIATION FACTOR 3 EIF3 -RELATED"/>
    <property type="match status" value="1"/>
</dbReference>
<accession>A0AAD5T4T7</accession>
<dbReference type="InterPro" id="IPR013979">
    <property type="entry name" value="TIF_beta_prop-like"/>
</dbReference>
<dbReference type="GO" id="GO:0031369">
    <property type="term" value="F:translation initiation factor binding"/>
    <property type="evidence" value="ECO:0007669"/>
    <property type="project" value="InterPro"/>
</dbReference>
<comment type="function">
    <text evidence="7">Component of the eukaryotic translation initiation factor 3 (eIF-3) complex, which is involved in protein synthesis and, together with other initiation factors, stimulates binding of mRNA and methionyl-tRNAi to the 40S ribosome.</text>
</comment>
<organism evidence="9 10">
    <name type="scientific">Physocladia obscura</name>
    <dbReference type="NCBI Taxonomy" id="109957"/>
    <lineage>
        <taxon>Eukaryota</taxon>
        <taxon>Fungi</taxon>
        <taxon>Fungi incertae sedis</taxon>
        <taxon>Chytridiomycota</taxon>
        <taxon>Chytridiomycota incertae sedis</taxon>
        <taxon>Chytridiomycetes</taxon>
        <taxon>Chytridiales</taxon>
        <taxon>Chytriomycetaceae</taxon>
        <taxon>Physocladia</taxon>
    </lineage>
</organism>
<dbReference type="EMBL" id="JADGJH010000401">
    <property type="protein sequence ID" value="KAJ3130009.1"/>
    <property type="molecule type" value="Genomic_DNA"/>
</dbReference>
<dbReference type="GO" id="GO:0005852">
    <property type="term" value="C:eukaryotic translation initiation factor 3 complex"/>
    <property type="evidence" value="ECO:0007669"/>
    <property type="project" value="UniProtKB-UniRule"/>
</dbReference>
<dbReference type="HAMAP" id="MF_03001">
    <property type="entry name" value="eIF3b"/>
    <property type="match status" value="1"/>
</dbReference>
<keyword evidence="4 6" id="KW-0694">RNA-binding</keyword>
<feature type="domain" description="RRM" evidence="8">
    <location>
        <begin position="34"/>
        <end position="119"/>
    </location>
</feature>
<dbReference type="GO" id="GO:0016282">
    <property type="term" value="C:eukaryotic 43S preinitiation complex"/>
    <property type="evidence" value="ECO:0007669"/>
    <property type="project" value="UniProtKB-UniRule"/>
</dbReference>
<evidence type="ECO:0000256" key="2">
    <source>
        <dbReference type="ARBA" id="ARBA00022490"/>
    </source>
</evidence>
<dbReference type="Gene3D" id="3.30.70.330">
    <property type="match status" value="1"/>
</dbReference>
<dbReference type="PIRSF" id="PIRSF036424">
    <property type="entry name" value="eIF3b"/>
    <property type="match status" value="1"/>
</dbReference>
<evidence type="ECO:0000256" key="6">
    <source>
        <dbReference type="HAMAP-Rule" id="MF_03001"/>
    </source>
</evidence>
<gene>
    <name evidence="9" type="primary">PRT1_1</name>
    <name evidence="6" type="synonym">PRT1</name>
    <name evidence="9" type="ORF">HK100_008295</name>
</gene>
<dbReference type="GO" id="GO:0033290">
    <property type="term" value="C:eukaryotic 48S preinitiation complex"/>
    <property type="evidence" value="ECO:0007669"/>
    <property type="project" value="UniProtKB-UniRule"/>
</dbReference>
<dbReference type="SUPFAM" id="SSF82171">
    <property type="entry name" value="DPP6 N-terminal domain-like"/>
    <property type="match status" value="1"/>
</dbReference>
<comment type="subcellular location">
    <subcellularLocation>
        <location evidence="1 6 7">Cytoplasm</location>
    </subcellularLocation>
</comment>
<dbReference type="SMART" id="SM00360">
    <property type="entry name" value="RRM"/>
    <property type="match status" value="1"/>
</dbReference>
<evidence type="ECO:0000313" key="10">
    <source>
        <dbReference type="Proteomes" id="UP001211907"/>
    </source>
</evidence>
<dbReference type="Proteomes" id="UP001211907">
    <property type="component" value="Unassembled WGS sequence"/>
</dbReference>
<dbReference type="FunFam" id="2.130.10.10:FF:000947">
    <property type="entry name" value="Eukaryotic translation initiation factor 3 subunit B"/>
    <property type="match status" value="1"/>
</dbReference>
<comment type="similarity">
    <text evidence="6 7">Belongs to the eIF-3 subunit B family.</text>
</comment>
<dbReference type="SUPFAM" id="SSF54928">
    <property type="entry name" value="RNA-binding domain, RBD"/>
    <property type="match status" value="1"/>
</dbReference>
<name>A0AAD5T4T7_9FUNG</name>
<evidence type="ECO:0000256" key="5">
    <source>
        <dbReference type="ARBA" id="ARBA00022917"/>
    </source>
</evidence>
<dbReference type="Pfam" id="PF00076">
    <property type="entry name" value="RRM_1"/>
    <property type="match status" value="1"/>
</dbReference>
<evidence type="ECO:0000256" key="4">
    <source>
        <dbReference type="ARBA" id="ARBA00022884"/>
    </source>
</evidence>
<keyword evidence="5 6" id="KW-0648">Protein biosynthesis</keyword>
<evidence type="ECO:0000256" key="3">
    <source>
        <dbReference type="ARBA" id="ARBA00022540"/>
    </source>
</evidence>
<proteinExistence type="inferred from homology"/>